<dbReference type="AlphaFoldDB" id="A0A016W8C7"/>
<proteinExistence type="predicted"/>
<dbReference type="SUPFAM" id="SSF57362">
    <property type="entry name" value="BPTI-like"/>
    <property type="match status" value="1"/>
</dbReference>
<dbReference type="GO" id="GO:0016020">
    <property type="term" value="C:membrane"/>
    <property type="evidence" value="ECO:0007669"/>
    <property type="project" value="UniProtKB-SubCell"/>
</dbReference>
<dbReference type="Gene3D" id="4.10.410.10">
    <property type="entry name" value="Pancreatic trypsin inhibitor Kunitz domain"/>
    <property type="match status" value="1"/>
</dbReference>
<dbReference type="InterPro" id="IPR033308">
    <property type="entry name" value="PGAP5/Cdc1/Ted1"/>
</dbReference>
<keyword evidence="4 5" id="KW-0472">Membrane</keyword>
<evidence type="ECO:0000259" key="6">
    <source>
        <dbReference type="PROSITE" id="PS50279"/>
    </source>
</evidence>
<dbReference type="Gene3D" id="3.60.21.10">
    <property type="match status" value="1"/>
</dbReference>
<evidence type="ECO:0000313" key="8">
    <source>
        <dbReference type="Proteomes" id="UP000024635"/>
    </source>
</evidence>
<dbReference type="OrthoDB" id="5977743at2759"/>
<dbReference type="CDD" id="cd00109">
    <property type="entry name" value="Kunitz-type"/>
    <property type="match status" value="1"/>
</dbReference>
<dbReference type="InterPro" id="IPR036880">
    <property type="entry name" value="Kunitz_BPTI_sf"/>
</dbReference>
<dbReference type="SUPFAM" id="SSF56300">
    <property type="entry name" value="Metallo-dependent phosphatases"/>
    <property type="match status" value="1"/>
</dbReference>
<dbReference type="PROSITE" id="PS50279">
    <property type="entry name" value="BPTI_KUNITZ_2"/>
    <property type="match status" value="1"/>
</dbReference>
<dbReference type="SMART" id="SM00131">
    <property type="entry name" value="KU"/>
    <property type="match status" value="1"/>
</dbReference>
<evidence type="ECO:0000256" key="2">
    <source>
        <dbReference type="ARBA" id="ARBA00022692"/>
    </source>
</evidence>
<sequence length="422" mass="47442">MLLFPVLVICAIIWGEWLNFYYWRAYWNISQPKSSESLGVLIVADPQLVGFRHESHMLGPVTRWDSDRFLSKGFSHAVAATQPDLIVFLGDLFDEGLEASDTEIEWTISRFSDVFDSSIPKVFISGDNDVGGEAEPVQSHLTTRFSHLFANSFPDSHKLFDRLSLSEVNLMNGEVTNILDSSFAPKLNLILSHVPFAFPSYHDSGNFITTLEPDLILSAHDHKAYIHHLPRSNGAAINSTEFTAVFKPKLFTVGGDEPILELQTPTCSYRMGVYDVGYGFARIEYSGENEKFTVSFSVLWLASRFYALILYATLLGVGLVVRVPFKTMQLRVLFLLCFTIAMVAKVIGANDRWAPNCTDPISHGGGNKYLLRYAYNSTAGECDTFYWDGQHRNGNNFKDLYECILTCYPVTGKWGKLPNVFP</sequence>
<dbReference type="PANTHER" id="PTHR13315:SF4">
    <property type="entry name" value="METALLOPHOSPHOESTERASE, ISOFORM E"/>
    <property type="match status" value="1"/>
</dbReference>
<evidence type="ECO:0000256" key="5">
    <source>
        <dbReference type="SAM" id="Phobius"/>
    </source>
</evidence>
<dbReference type="Pfam" id="PF00014">
    <property type="entry name" value="Kunitz_BPTI"/>
    <property type="match status" value="1"/>
</dbReference>
<gene>
    <name evidence="7" type="primary">Acey_s0936.g3113</name>
    <name evidence="7" type="synonym">Acey-ZK792.7</name>
    <name evidence="7" type="ORF">Y032_0936g3113</name>
</gene>
<evidence type="ECO:0000313" key="7">
    <source>
        <dbReference type="EMBL" id="EYC36079.1"/>
    </source>
</evidence>
<dbReference type="PANTHER" id="PTHR13315">
    <property type="entry name" value="METALLO PHOSPHOESTERASE RELATED"/>
    <property type="match status" value="1"/>
</dbReference>
<reference evidence="8" key="1">
    <citation type="journal article" date="2015" name="Nat. Genet.">
        <title>The genome and transcriptome of the zoonotic hookworm Ancylostoma ceylanicum identify infection-specific gene families.</title>
        <authorList>
            <person name="Schwarz E.M."/>
            <person name="Hu Y."/>
            <person name="Antoshechkin I."/>
            <person name="Miller M.M."/>
            <person name="Sternberg P.W."/>
            <person name="Aroian R.V."/>
        </authorList>
    </citation>
    <scope>NUCLEOTIDE SEQUENCE</scope>
    <source>
        <strain evidence="8">HY135</strain>
    </source>
</reference>
<organism evidence="7 8">
    <name type="scientific">Ancylostoma ceylanicum</name>
    <dbReference type="NCBI Taxonomy" id="53326"/>
    <lineage>
        <taxon>Eukaryota</taxon>
        <taxon>Metazoa</taxon>
        <taxon>Ecdysozoa</taxon>
        <taxon>Nematoda</taxon>
        <taxon>Chromadorea</taxon>
        <taxon>Rhabditida</taxon>
        <taxon>Rhabditina</taxon>
        <taxon>Rhabditomorpha</taxon>
        <taxon>Strongyloidea</taxon>
        <taxon>Ancylostomatidae</taxon>
        <taxon>Ancylostomatinae</taxon>
        <taxon>Ancylostoma</taxon>
    </lineage>
</organism>
<dbReference type="GO" id="GO:0004867">
    <property type="term" value="F:serine-type endopeptidase inhibitor activity"/>
    <property type="evidence" value="ECO:0007669"/>
    <property type="project" value="InterPro"/>
</dbReference>
<dbReference type="Proteomes" id="UP000024635">
    <property type="component" value="Unassembled WGS sequence"/>
</dbReference>
<dbReference type="InterPro" id="IPR004843">
    <property type="entry name" value="Calcineurin-like_PHP"/>
</dbReference>
<feature type="transmembrane region" description="Helical" evidence="5">
    <location>
        <begin position="332"/>
        <end position="349"/>
    </location>
</feature>
<dbReference type="InterPro" id="IPR029052">
    <property type="entry name" value="Metallo-depent_PP-like"/>
</dbReference>
<dbReference type="GO" id="GO:0016787">
    <property type="term" value="F:hydrolase activity"/>
    <property type="evidence" value="ECO:0007669"/>
    <property type="project" value="InterPro"/>
</dbReference>
<dbReference type="GO" id="GO:0006506">
    <property type="term" value="P:GPI anchor biosynthetic process"/>
    <property type="evidence" value="ECO:0007669"/>
    <property type="project" value="InterPro"/>
</dbReference>
<dbReference type="STRING" id="53326.A0A016W8C7"/>
<dbReference type="EMBL" id="JARK01000536">
    <property type="protein sequence ID" value="EYC36079.1"/>
    <property type="molecule type" value="Genomic_DNA"/>
</dbReference>
<accession>A0A016W8C7</accession>
<keyword evidence="3 5" id="KW-1133">Transmembrane helix</keyword>
<keyword evidence="8" id="KW-1185">Reference proteome</keyword>
<comment type="caution">
    <text evidence="7">The sequence shown here is derived from an EMBL/GenBank/DDBJ whole genome shotgun (WGS) entry which is preliminary data.</text>
</comment>
<dbReference type="GO" id="GO:0005783">
    <property type="term" value="C:endoplasmic reticulum"/>
    <property type="evidence" value="ECO:0007669"/>
    <property type="project" value="TreeGrafter"/>
</dbReference>
<comment type="subcellular location">
    <subcellularLocation>
        <location evidence="1">Membrane</location>
        <topology evidence="1">Multi-pass membrane protein</topology>
    </subcellularLocation>
</comment>
<protein>
    <recommendedName>
        <fullName evidence="6">BPTI/Kunitz inhibitor domain-containing protein</fullName>
    </recommendedName>
</protein>
<name>A0A016W8C7_9BILA</name>
<keyword evidence="2 5" id="KW-0812">Transmembrane</keyword>
<feature type="domain" description="BPTI/Kunitz inhibitor" evidence="6">
    <location>
        <begin position="357"/>
        <end position="407"/>
    </location>
</feature>
<dbReference type="Pfam" id="PF00149">
    <property type="entry name" value="Metallophos"/>
    <property type="match status" value="1"/>
</dbReference>
<dbReference type="InterPro" id="IPR002223">
    <property type="entry name" value="Kunitz_BPTI"/>
</dbReference>
<evidence type="ECO:0000256" key="3">
    <source>
        <dbReference type="ARBA" id="ARBA00022989"/>
    </source>
</evidence>
<feature type="transmembrane region" description="Helical" evidence="5">
    <location>
        <begin position="305"/>
        <end position="325"/>
    </location>
</feature>
<evidence type="ECO:0000256" key="4">
    <source>
        <dbReference type="ARBA" id="ARBA00023136"/>
    </source>
</evidence>
<evidence type="ECO:0000256" key="1">
    <source>
        <dbReference type="ARBA" id="ARBA00004141"/>
    </source>
</evidence>